<organism evidence="2 3">
    <name type="scientific">Candidatus Amulumruptor caecigallinarius</name>
    <dbReference type="NCBI Taxonomy" id="2109911"/>
    <lineage>
        <taxon>Bacteria</taxon>
        <taxon>Pseudomonadati</taxon>
        <taxon>Bacteroidota</taxon>
        <taxon>Bacteroidia</taxon>
        <taxon>Bacteroidales</taxon>
        <taxon>Muribaculaceae</taxon>
        <taxon>Candidatus Amulumruptor</taxon>
    </lineage>
</organism>
<dbReference type="InterPro" id="IPR021255">
    <property type="entry name" value="DUF2807"/>
</dbReference>
<sequence length="286" mass="29255">MKIKHLLALAIVMLSASACSAAKTATRDVPVSGDINALVTSNGVNVIYTVASSPVQVKVTGPDDLVPMVKVVTKGKTLNIGIQPPKGKGKTKINTKNLKVYVSGPVIYAIKAYTSSDVKFTNPLNTGGKPLKLHADTSAEIEIPEVSSTGTVTIDADTSADIKTPTLRADRLTVKADTSADVDINTANVTALNLEADTSADIKIGTAAVGIAGARADTSAAITIGHLTARILDASADTGAGIKVRKGSVDKAKAKADTGGSINLKGLTIANIERINVDTGGSVKTK</sequence>
<dbReference type="Proteomes" id="UP000711407">
    <property type="component" value="Unassembled WGS sequence"/>
</dbReference>
<feature type="domain" description="Putative auto-transporter adhesin head GIN" evidence="1">
    <location>
        <begin position="37"/>
        <end position="266"/>
    </location>
</feature>
<evidence type="ECO:0000313" key="3">
    <source>
        <dbReference type="Proteomes" id="UP000711407"/>
    </source>
</evidence>
<reference evidence="2" key="2">
    <citation type="submission" date="2021-09" db="EMBL/GenBank/DDBJ databases">
        <authorList>
            <person name="Gilroy R."/>
        </authorList>
    </citation>
    <scope>NUCLEOTIDE SEQUENCE</scope>
    <source>
        <strain evidence="2">4100</strain>
    </source>
</reference>
<dbReference type="EMBL" id="DYXT01000028">
    <property type="protein sequence ID" value="HJE39118.1"/>
    <property type="molecule type" value="Genomic_DNA"/>
</dbReference>
<gene>
    <name evidence="2" type="ORF">K8V47_05105</name>
</gene>
<dbReference type="Pfam" id="PF10988">
    <property type="entry name" value="DUF2807"/>
    <property type="match status" value="1"/>
</dbReference>
<name>A0A4Q0UAQ8_9BACT</name>
<protein>
    <submittedName>
        <fullName evidence="2">DUF2807 domain-containing protein</fullName>
    </submittedName>
</protein>
<comment type="caution">
    <text evidence="2">The sequence shown here is derived from an EMBL/GenBank/DDBJ whole genome shotgun (WGS) entry which is preliminary data.</text>
</comment>
<proteinExistence type="predicted"/>
<evidence type="ECO:0000313" key="2">
    <source>
        <dbReference type="EMBL" id="HJE39118.1"/>
    </source>
</evidence>
<reference evidence="2" key="1">
    <citation type="journal article" date="2021" name="PeerJ">
        <title>Extensive microbial diversity within the chicken gut microbiome revealed by metagenomics and culture.</title>
        <authorList>
            <person name="Gilroy R."/>
            <person name="Ravi A."/>
            <person name="Getino M."/>
            <person name="Pursley I."/>
            <person name="Horton D.L."/>
            <person name="Alikhan N.F."/>
            <person name="Baker D."/>
            <person name="Gharbi K."/>
            <person name="Hall N."/>
            <person name="Watson M."/>
            <person name="Adriaenssens E.M."/>
            <person name="Foster-Nyarko E."/>
            <person name="Jarju S."/>
            <person name="Secka A."/>
            <person name="Antonio M."/>
            <person name="Oren A."/>
            <person name="Chaudhuri R.R."/>
            <person name="La Ragione R."/>
            <person name="Hildebrand F."/>
            <person name="Pallen M.J."/>
        </authorList>
    </citation>
    <scope>NUCLEOTIDE SEQUENCE</scope>
    <source>
        <strain evidence="2">4100</strain>
    </source>
</reference>
<dbReference type="AlphaFoldDB" id="A0A4Q0UAQ8"/>
<accession>A0A4Q0UAQ8</accession>
<evidence type="ECO:0000259" key="1">
    <source>
        <dbReference type="Pfam" id="PF10988"/>
    </source>
</evidence>
<dbReference type="PROSITE" id="PS51257">
    <property type="entry name" value="PROKAR_LIPOPROTEIN"/>
    <property type="match status" value="1"/>
</dbReference>
<dbReference type="Gene3D" id="2.160.20.120">
    <property type="match status" value="1"/>
</dbReference>